<evidence type="ECO:0000256" key="1">
    <source>
        <dbReference type="ARBA" id="ARBA00008857"/>
    </source>
</evidence>
<comment type="caution">
    <text evidence="5">The sequence shown here is derived from an EMBL/GenBank/DDBJ whole genome shotgun (WGS) entry which is preliminary data.</text>
</comment>
<dbReference type="EMBL" id="JAJNDB010000007">
    <property type="protein sequence ID" value="MCD2197271.1"/>
    <property type="molecule type" value="Genomic_DNA"/>
</dbReference>
<dbReference type="SUPFAM" id="SSF56349">
    <property type="entry name" value="DNA breaking-rejoining enzymes"/>
    <property type="match status" value="1"/>
</dbReference>
<dbReference type="Proteomes" id="UP001199469">
    <property type="component" value="Unassembled WGS sequence"/>
</dbReference>
<name>A0ABS8PG77_9PSEU</name>
<evidence type="ECO:0000313" key="5">
    <source>
        <dbReference type="EMBL" id="MCD2197271.1"/>
    </source>
</evidence>
<sequence length="369" mass="41884">MDHGPALPGAASLVLVSGVLHLDPAPAVFEAMLDGWSRQQRSRFLRADATIKPRLEVVRRFARFSNQYPWQWTPGELEAFMSSMSVAVSTARSYQNALRLFCDYITDARYGWPSECLERFGASPQQVLHEWNSVLHNVEFEGRTSRRPLSYDEVQALFDAADGRVEEIRERRRKGAAAAQRDAVLLKTVYAFGLRRQEAQGLDLVDLRSNPKAKAFGRIGGLFVRHGKSSRGSTAKRRTVLTVPEFDWIVELVEHYLAEVRPILVPGDHPAFWVTERRGRMSLRSINDAFEHARAAAGIDPELDLHSLRHSYVTHLVEFDYPERFVQEQVGHSYASTTAIYTGVSDDYRNRLLQRSLTAPGFDLWEPVS</sequence>
<dbReference type="InterPro" id="IPR050090">
    <property type="entry name" value="Tyrosine_recombinase_XerCD"/>
</dbReference>
<keyword evidence="3" id="KW-0233">DNA recombination</keyword>
<dbReference type="InterPro" id="IPR013762">
    <property type="entry name" value="Integrase-like_cat_sf"/>
</dbReference>
<keyword evidence="2" id="KW-0238">DNA-binding</keyword>
<dbReference type="Pfam" id="PF00589">
    <property type="entry name" value="Phage_integrase"/>
    <property type="match status" value="1"/>
</dbReference>
<gene>
    <name evidence="5" type="ORF">LQ327_28255</name>
</gene>
<protein>
    <submittedName>
        <fullName evidence="5">Site-specific integrase</fullName>
    </submittedName>
</protein>
<dbReference type="PANTHER" id="PTHR30349:SF41">
    <property type="entry name" value="INTEGRASE_RECOMBINASE PROTEIN MJ0367-RELATED"/>
    <property type="match status" value="1"/>
</dbReference>
<evidence type="ECO:0000256" key="3">
    <source>
        <dbReference type="ARBA" id="ARBA00023172"/>
    </source>
</evidence>
<dbReference type="RefSeq" id="WP_230739181.1">
    <property type="nucleotide sequence ID" value="NZ_JAJNDB010000007.1"/>
</dbReference>
<proteinExistence type="inferred from homology"/>
<comment type="similarity">
    <text evidence="1">Belongs to the 'phage' integrase family.</text>
</comment>
<evidence type="ECO:0000259" key="4">
    <source>
        <dbReference type="PROSITE" id="PS51898"/>
    </source>
</evidence>
<accession>A0ABS8PG77</accession>
<dbReference type="PANTHER" id="PTHR30349">
    <property type="entry name" value="PHAGE INTEGRASE-RELATED"/>
    <property type="match status" value="1"/>
</dbReference>
<organism evidence="5 6">
    <name type="scientific">Actinomycetospora endophytica</name>
    <dbReference type="NCBI Taxonomy" id="2291215"/>
    <lineage>
        <taxon>Bacteria</taxon>
        <taxon>Bacillati</taxon>
        <taxon>Actinomycetota</taxon>
        <taxon>Actinomycetes</taxon>
        <taxon>Pseudonocardiales</taxon>
        <taxon>Pseudonocardiaceae</taxon>
        <taxon>Actinomycetospora</taxon>
    </lineage>
</organism>
<dbReference type="PROSITE" id="PS51898">
    <property type="entry name" value="TYR_RECOMBINASE"/>
    <property type="match status" value="1"/>
</dbReference>
<dbReference type="InterPro" id="IPR002104">
    <property type="entry name" value="Integrase_catalytic"/>
</dbReference>
<keyword evidence="6" id="KW-1185">Reference proteome</keyword>
<reference evidence="5 6" key="1">
    <citation type="submission" date="2021-11" db="EMBL/GenBank/DDBJ databases">
        <title>Draft genome sequence of Actinomycetospora sp. SF1 isolated from the rhizosphere soil.</title>
        <authorList>
            <person name="Duangmal K."/>
            <person name="Chantavorakit T."/>
        </authorList>
    </citation>
    <scope>NUCLEOTIDE SEQUENCE [LARGE SCALE GENOMIC DNA]</scope>
    <source>
        <strain evidence="5 6">TBRC 5722</strain>
    </source>
</reference>
<evidence type="ECO:0000313" key="6">
    <source>
        <dbReference type="Proteomes" id="UP001199469"/>
    </source>
</evidence>
<dbReference type="Gene3D" id="1.10.443.10">
    <property type="entry name" value="Intergrase catalytic core"/>
    <property type="match status" value="1"/>
</dbReference>
<dbReference type="InterPro" id="IPR011010">
    <property type="entry name" value="DNA_brk_join_enz"/>
</dbReference>
<evidence type="ECO:0000256" key="2">
    <source>
        <dbReference type="ARBA" id="ARBA00023125"/>
    </source>
</evidence>
<feature type="domain" description="Tyr recombinase" evidence="4">
    <location>
        <begin position="144"/>
        <end position="354"/>
    </location>
</feature>